<gene>
    <name evidence="3" type="ORF">AB433_05830</name>
</gene>
<name>A0A0G3XG57_9SPHN</name>
<keyword evidence="2" id="KW-0732">Signal</keyword>
<feature type="region of interest" description="Disordered" evidence="1">
    <location>
        <begin position="33"/>
        <end position="62"/>
    </location>
</feature>
<evidence type="ECO:0000256" key="2">
    <source>
        <dbReference type="SAM" id="SignalP"/>
    </source>
</evidence>
<dbReference type="Proteomes" id="UP000035287">
    <property type="component" value="Chromosome"/>
</dbReference>
<evidence type="ECO:0000256" key="1">
    <source>
        <dbReference type="SAM" id="MobiDB-lite"/>
    </source>
</evidence>
<evidence type="ECO:0000313" key="4">
    <source>
        <dbReference type="Proteomes" id="UP000035287"/>
    </source>
</evidence>
<dbReference type="KEGG" id="cna:AB433_05830"/>
<keyword evidence="4" id="KW-1185">Reference proteome</keyword>
<feature type="signal peptide" evidence="2">
    <location>
        <begin position="1"/>
        <end position="20"/>
    </location>
</feature>
<feature type="compositionally biased region" description="Basic and acidic residues" evidence="1">
    <location>
        <begin position="43"/>
        <end position="52"/>
    </location>
</feature>
<feature type="chain" id="PRO_5043512002" evidence="2">
    <location>
        <begin position="21"/>
        <end position="62"/>
    </location>
</feature>
<sequence length="62" mass="6759">MLRYGSVLLAGLSLFLFRPAEVVALTATRLPDRGNTDAVAQPDTHRDADTNKRRDHVIAASP</sequence>
<organism evidence="3 4">
    <name type="scientific">Croceicoccus naphthovorans</name>
    <dbReference type="NCBI Taxonomy" id="1348774"/>
    <lineage>
        <taxon>Bacteria</taxon>
        <taxon>Pseudomonadati</taxon>
        <taxon>Pseudomonadota</taxon>
        <taxon>Alphaproteobacteria</taxon>
        <taxon>Sphingomonadales</taxon>
        <taxon>Erythrobacteraceae</taxon>
        <taxon>Croceicoccus</taxon>
    </lineage>
</organism>
<dbReference type="RefSeq" id="WP_047820294.1">
    <property type="nucleotide sequence ID" value="NZ_CP011770.1"/>
</dbReference>
<reference evidence="3 4" key="1">
    <citation type="submission" date="2015-06" db="EMBL/GenBank/DDBJ databases">
        <authorList>
            <person name="Zeng Y."/>
            <person name="Huang Y."/>
        </authorList>
    </citation>
    <scope>NUCLEOTIDE SEQUENCE [LARGE SCALE GENOMIC DNA]</scope>
    <source>
        <strain evidence="3 4">PQ-2</strain>
    </source>
</reference>
<dbReference type="EMBL" id="CP011770">
    <property type="protein sequence ID" value="AKM09606.1"/>
    <property type="molecule type" value="Genomic_DNA"/>
</dbReference>
<proteinExistence type="predicted"/>
<accession>A0A0G3XG57</accession>
<evidence type="ECO:0000313" key="3">
    <source>
        <dbReference type="EMBL" id="AKM09606.1"/>
    </source>
</evidence>
<protein>
    <submittedName>
        <fullName evidence="3">Uncharacterized protein</fullName>
    </submittedName>
</protein>
<dbReference type="STRING" id="1348774.AB433_05830"/>
<dbReference type="AlphaFoldDB" id="A0A0G3XG57"/>
<dbReference type="PATRIC" id="fig|1348774.3.peg.1222"/>